<evidence type="ECO:0000313" key="2">
    <source>
        <dbReference type="Proteomes" id="UP000660708"/>
    </source>
</evidence>
<keyword evidence="2" id="KW-1185">Reference proteome</keyword>
<dbReference type="Pfam" id="PF05728">
    <property type="entry name" value="UPF0227"/>
    <property type="match status" value="1"/>
</dbReference>
<dbReference type="EMBL" id="AQHF01000026">
    <property type="protein sequence ID" value="MBE0347480.1"/>
    <property type="molecule type" value="Genomic_DNA"/>
</dbReference>
<evidence type="ECO:0000313" key="1">
    <source>
        <dbReference type="EMBL" id="MBE0347480.1"/>
    </source>
</evidence>
<proteinExistence type="predicted"/>
<dbReference type="PANTHER" id="PTHR35602:SF3">
    <property type="entry name" value="ESTERASE YQIA"/>
    <property type="match status" value="1"/>
</dbReference>
<gene>
    <name evidence="1" type="ORF">PPEP_a1943</name>
</gene>
<dbReference type="SUPFAM" id="SSF53474">
    <property type="entry name" value="alpha/beta-Hydrolases"/>
    <property type="match status" value="1"/>
</dbReference>
<dbReference type="Gene3D" id="3.40.50.1820">
    <property type="entry name" value="alpha/beta hydrolase"/>
    <property type="match status" value="1"/>
</dbReference>
<organism evidence="1 2">
    <name type="scientific">Pseudoalteromonas peptidolytica F12-50-A1</name>
    <dbReference type="NCBI Taxonomy" id="1315280"/>
    <lineage>
        <taxon>Bacteria</taxon>
        <taxon>Pseudomonadati</taxon>
        <taxon>Pseudomonadota</taxon>
        <taxon>Gammaproteobacteria</taxon>
        <taxon>Alteromonadales</taxon>
        <taxon>Pseudoalteromonadaceae</taxon>
        <taxon>Pseudoalteromonas</taxon>
    </lineage>
</organism>
<reference evidence="1 2" key="1">
    <citation type="submission" date="2015-06" db="EMBL/GenBank/DDBJ databases">
        <title>Genome sequence of Pseudoalteromonas peptidolytica.</title>
        <authorList>
            <person name="Xie B.-B."/>
            <person name="Rong J.-C."/>
            <person name="Qin Q.-L."/>
            <person name="Zhang Y.-Z."/>
        </authorList>
    </citation>
    <scope>NUCLEOTIDE SEQUENCE [LARGE SCALE GENOMIC DNA]</scope>
    <source>
        <strain evidence="1 2">F12-50-A1</strain>
    </source>
</reference>
<dbReference type="PANTHER" id="PTHR35602">
    <property type="entry name" value="ESTERASE YQIA-RELATED"/>
    <property type="match status" value="1"/>
</dbReference>
<evidence type="ECO:0008006" key="3">
    <source>
        <dbReference type="Google" id="ProtNLM"/>
    </source>
</evidence>
<comment type="caution">
    <text evidence="1">The sequence shown here is derived from an EMBL/GenBank/DDBJ whole genome shotgun (WGS) entry which is preliminary data.</text>
</comment>
<dbReference type="InterPro" id="IPR008886">
    <property type="entry name" value="UPF0227/Esterase_YqiA"/>
</dbReference>
<protein>
    <recommendedName>
        <fullName evidence="3">Esterase YqiA</fullName>
    </recommendedName>
</protein>
<dbReference type="AlphaFoldDB" id="A0A8I0MX29"/>
<accession>A0A8I0MX29</accession>
<dbReference type="InterPro" id="IPR029058">
    <property type="entry name" value="AB_hydrolase_fold"/>
</dbReference>
<dbReference type="Proteomes" id="UP000660708">
    <property type="component" value="Unassembled WGS sequence"/>
</dbReference>
<dbReference type="RefSeq" id="WP_125250528.1">
    <property type="nucleotide sequence ID" value="NZ_AQHF01000026.1"/>
</dbReference>
<sequence length="187" mass="21501">MARQVVYIHGFNSSELSFKATEFGVYMRGKPERYITPRLHFDPRVALAQLDSIIDSDTVLLGSSLGGYYATYFSQLKGCKAVVINPAVRPFLLLNDYLGPQYNPYQDCHYELLYEHVEALKTIYTPKLSNPENLLLLQQTGDEVLPFEEAVRYYSHCRQIIEFGGDHSFVEFSRYFTTIAKFLTITN</sequence>
<name>A0A8I0MX29_9GAMM</name>